<evidence type="ECO:0000313" key="1">
    <source>
        <dbReference type="EMBL" id="VAW60722.1"/>
    </source>
</evidence>
<accession>A0A3B0XBD1</accession>
<dbReference type="AlphaFoldDB" id="A0A3B0XBD1"/>
<gene>
    <name evidence="1" type="ORF">MNBD_GAMMA11-1858</name>
</gene>
<protein>
    <submittedName>
        <fullName evidence="1">Uncharacterized protein</fullName>
    </submittedName>
</protein>
<name>A0A3B0XBD1_9ZZZZ</name>
<organism evidence="1">
    <name type="scientific">hydrothermal vent metagenome</name>
    <dbReference type="NCBI Taxonomy" id="652676"/>
    <lineage>
        <taxon>unclassified sequences</taxon>
        <taxon>metagenomes</taxon>
        <taxon>ecological metagenomes</taxon>
    </lineage>
</organism>
<dbReference type="EMBL" id="UOFG01000129">
    <property type="protein sequence ID" value="VAW60722.1"/>
    <property type="molecule type" value="Genomic_DNA"/>
</dbReference>
<proteinExistence type="predicted"/>
<sequence length="54" mass="6520">MVSIQLETEAELEQHPDVLERQKQETLERWEVYQQTVECISHDDMADFLKSREK</sequence>
<reference evidence="1" key="1">
    <citation type="submission" date="2018-06" db="EMBL/GenBank/DDBJ databases">
        <authorList>
            <person name="Zhirakovskaya E."/>
        </authorList>
    </citation>
    <scope>NUCLEOTIDE SEQUENCE</scope>
</reference>